<evidence type="ECO:0000313" key="8">
    <source>
        <dbReference type="EMBL" id="WRS37951.1"/>
    </source>
</evidence>
<name>A0ABZ1CF01_9PROT</name>
<keyword evidence="6" id="KW-0346">Stress response</keyword>
<evidence type="ECO:0000256" key="1">
    <source>
        <dbReference type="ARBA" id="ARBA00008239"/>
    </source>
</evidence>
<dbReference type="InterPro" id="IPR020575">
    <property type="entry name" value="Hsp90_N"/>
</dbReference>
<gene>
    <name evidence="6 8" type="primary">htpG</name>
    <name evidence="8" type="ORF">VA613_07935</name>
</gene>
<reference evidence="8 9" key="1">
    <citation type="submission" date="2023-12" db="EMBL/GenBank/DDBJ databases">
        <title>Thiobacillus sedimentum sp. nov., a chemolithoautotrophic sulfur-oxidizing bacterium isolated from freshwater sediment.</title>
        <authorList>
            <person name="Luo J."/>
            <person name="Dai C."/>
        </authorList>
    </citation>
    <scope>NUCLEOTIDE SEQUENCE [LARGE SCALE GENOMIC DNA]</scope>
    <source>
        <strain evidence="8 9">SCUT-2</strain>
    </source>
</reference>
<dbReference type="SUPFAM" id="SSF110942">
    <property type="entry name" value="HSP90 C-terminal domain"/>
    <property type="match status" value="1"/>
</dbReference>
<dbReference type="InterPro" id="IPR036890">
    <property type="entry name" value="HATPase_C_sf"/>
</dbReference>
<dbReference type="Proteomes" id="UP001334732">
    <property type="component" value="Chromosome"/>
</dbReference>
<comment type="caution">
    <text evidence="6">Lacks conserved residue(s) required for the propagation of feature annotation.</text>
</comment>
<keyword evidence="3 6" id="KW-0547">Nucleotide-binding</keyword>
<organism evidence="8 9">
    <name type="scientific">Thiobacillus sedimenti</name>
    <dbReference type="NCBI Taxonomy" id="3110231"/>
    <lineage>
        <taxon>Bacteria</taxon>
        <taxon>Pseudomonadati</taxon>
        <taxon>Pseudomonadota</taxon>
        <taxon>Betaproteobacteria</taxon>
        <taxon>Nitrosomonadales</taxon>
        <taxon>Thiobacillaceae</taxon>
        <taxon>Thiobacillus</taxon>
    </lineage>
</organism>
<proteinExistence type="inferred from homology"/>
<dbReference type="Gene3D" id="3.30.565.10">
    <property type="entry name" value="Histidine kinase-like ATPase, C-terminal domain"/>
    <property type="match status" value="1"/>
</dbReference>
<feature type="region of interest" description="A; substrate-binding" evidence="6">
    <location>
        <begin position="1"/>
        <end position="340"/>
    </location>
</feature>
<dbReference type="PROSITE" id="PS00298">
    <property type="entry name" value="HSP90"/>
    <property type="match status" value="1"/>
</dbReference>
<dbReference type="Gene3D" id="3.30.230.80">
    <property type="match status" value="1"/>
</dbReference>
<comment type="subcellular location">
    <subcellularLocation>
        <location evidence="6">Cytoplasm</location>
    </subcellularLocation>
</comment>
<dbReference type="PIRSF" id="PIRSF002583">
    <property type="entry name" value="Hsp90"/>
    <property type="match status" value="1"/>
</dbReference>
<feature type="region of interest" description="C" evidence="6">
    <location>
        <begin position="558"/>
        <end position="632"/>
    </location>
</feature>
<dbReference type="PRINTS" id="PR00775">
    <property type="entry name" value="HEATSHOCK90"/>
</dbReference>
<evidence type="ECO:0000256" key="2">
    <source>
        <dbReference type="ARBA" id="ARBA00022490"/>
    </source>
</evidence>
<dbReference type="EMBL" id="CP141769">
    <property type="protein sequence ID" value="WRS37951.1"/>
    <property type="molecule type" value="Genomic_DNA"/>
</dbReference>
<dbReference type="InterPro" id="IPR019805">
    <property type="entry name" value="Heat_shock_protein_90_CS"/>
</dbReference>
<dbReference type="Gene3D" id="1.20.120.790">
    <property type="entry name" value="Heat shock protein 90, C-terminal domain"/>
    <property type="match status" value="1"/>
</dbReference>
<evidence type="ECO:0000256" key="5">
    <source>
        <dbReference type="ARBA" id="ARBA00023186"/>
    </source>
</evidence>
<dbReference type="SMART" id="SM00387">
    <property type="entry name" value="HATPase_c"/>
    <property type="match status" value="1"/>
</dbReference>
<keyword evidence="5 6" id="KW-0143">Chaperone</keyword>
<dbReference type="PANTHER" id="PTHR11528">
    <property type="entry name" value="HEAT SHOCK PROTEIN 90 FAMILY MEMBER"/>
    <property type="match status" value="1"/>
</dbReference>
<comment type="function">
    <text evidence="6">Molecular chaperone. Has ATPase activity.</text>
</comment>
<evidence type="ECO:0000256" key="3">
    <source>
        <dbReference type="ARBA" id="ARBA00022741"/>
    </source>
</evidence>
<dbReference type="SUPFAM" id="SSF54211">
    <property type="entry name" value="Ribosomal protein S5 domain 2-like"/>
    <property type="match status" value="1"/>
</dbReference>
<dbReference type="Pfam" id="PF13589">
    <property type="entry name" value="HATPase_c_3"/>
    <property type="match status" value="1"/>
</dbReference>
<protein>
    <recommendedName>
        <fullName evidence="6">Chaperone protein HtpG</fullName>
    </recommendedName>
    <alternativeName>
        <fullName evidence="6">Heat shock protein HtpG</fullName>
    </alternativeName>
    <alternativeName>
        <fullName evidence="6">High temperature protein G</fullName>
    </alternativeName>
</protein>
<keyword evidence="2 6" id="KW-0963">Cytoplasm</keyword>
<dbReference type="SUPFAM" id="SSF55874">
    <property type="entry name" value="ATPase domain of HSP90 chaperone/DNA topoisomerase II/histidine kinase"/>
    <property type="match status" value="1"/>
</dbReference>
<dbReference type="InterPro" id="IPR037196">
    <property type="entry name" value="HSP90_C"/>
</dbReference>
<sequence>MSATTKETLGFQAEVKQLLQLMIHSLYSNKDIFLRELISNASDAADKLRFEGLSDSALFENDPDLKIRIAFDREARTLTISDNGIGMSRQEVIDHIGTIAKSGTREFFSQLSGDQKKDAALIGQFGVGFYSAFIVADRVTLTTRRAGLTSEHGVRWESAGAGDYTLETVEKPARGTEIVLHLREGEDEFLSDWKIKSVIRTYSDHITLPIVMKKTEWKDGVEVPTDEDETVNKASALWARAKKDVTEDEYKEFYKHVAHDFEPPLAWSHNRVEGKQEYISLLYVPSHAPFDLWDREKRHGIKLYVRRVFIMDDAEQLMPQYLRFVRGVIDSSDLPLNVSREILQSSRDIDAIKNGSVKKVLGMLEDMADNQPEQYATFWKAFGKVLKEGPGEDHANREKIAALLRFASTHTDTDAQVVSLKDYVGRMKEGQSAIYYITADSFAAAQHSPHLEIFRKKGIEVLLLSDRVDEWLTGNLAEFEGKPLKSVAKGGLDLGELEDEAEKTAQKEAEESMKPLVERIKTTLGERVKDVRVTHRLTDSPACLVTGEGDMSANLERLLKAAGQAAPTVKPTLEINPAHALVTRLNSESDEDRFKDWANLLFEQALLAEGGQLDDPASFVRRLNGLLAMLPS</sequence>
<evidence type="ECO:0000259" key="7">
    <source>
        <dbReference type="SMART" id="SM00387"/>
    </source>
</evidence>
<evidence type="ECO:0000256" key="4">
    <source>
        <dbReference type="ARBA" id="ARBA00022840"/>
    </source>
</evidence>
<evidence type="ECO:0000313" key="9">
    <source>
        <dbReference type="Proteomes" id="UP001334732"/>
    </source>
</evidence>
<dbReference type="RefSeq" id="WP_324778565.1">
    <property type="nucleotide sequence ID" value="NZ_CP141769.1"/>
</dbReference>
<comment type="subunit">
    <text evidence="6">Homodimer.</text>
</comment>
<dbReference type="HAMAP" id="MF_00505">
    <property type="entry name" value="HSP90"/>
    <property type="match status" value="1"/>
</dbReference>
<dbReference type="InterPro" id="IPR001404">
    <property type="entry name" value="Hsp90_fam"/>
</dbReference>
<comment type="similarity">
    <text evidence="1 6">Belongs to the heat shock protein 90 family.</text>
</comment>
<evidence type="ECO:0000256" key="6">
    <source>
        <dbReference type="HAMAP-Rule" id="MF_00505"/>
    </source>
</evidence>
<dbReference type="InterPro" id="IPR020568">
    <property type="entry name" value="Ribosomal_Su5_D2-typ_SF"/>
</dbReference>
<feature type="domain" description="Histidine kinase/HSP90-like ATPase" evidence="7">
    <location>
        <begin position="29"/>
        <end position="186"/>
    </location>
</feature>
<accession>A0ABZ1CF01</accession>
<dbReference type="Pfam" id="PF00183">
    <property type="entry name" value="HSP90"/>
    <property type="match status" value="1"/>
</dbReference>
<dbReference type="NCBIfam" id="NF003555">
    <property type="entry name" value="PRK05218.1"/>
    <property type="match status" value="1"/>
</dbReference>
<keyword evidence="9" id="KW-1185">Reference proteome</keyword>
<dbReference type="InterPro" id="IPR003594">
    <property type="entry name" value="HATPase_dom"/>
</dbReference>
<dbReference type="Gene3D" id="3.40.50.11260">
    <property type="match status" value="1"/>
</dbReference>
<dbReference type="CDD" id="cd16927">
    <property type="entry name" value="HATPase_Hsp90-like"/>
    <property type="match status" value="1"/>
</dbReference>
<keyword evidence="4 6" id="KW-0067">ATP-binding</keyword>